<dbReference type="Pfam" id="PF13531">
    <property type="entry name" value="SBP_bac_11"/>
    <property type="match status" value="1"/>
</dbReference>
<evidence type="ECO:0000256" key="3">
    <source>
        <dbReference type="ARBA" id="ARBA00022729"/>
    </source>
</evidence>
<evidence type="ECO:0000313" key="6">
    <source>
        <dbReference type="EMBL" id="MCC4309023.1"/>
    </source>
</evidence>
<keyword evidence="7" id="KW-1185">Reference proteome</keyword>
<sequence length="241" mass="25393">MRVLLLLASLILSVAASAAEPVRVAVAANFAKPLETLVALYGKDHPDVTIETTVASTGKLAAQIRQGAPFDLFLAADDRRPMELDEEGLGVTGTRRVYALGRLALWSPEQGLDLGPALLERGDLSPIALANPRLAPYGAAGQAVLDTLALPASVKVVQGENVGQAYHFVSSGAARAGFVAFSQVRGAGGSLWLPDGDLYPTIQQQSLLLKERAEARAFYEFLGSDAARARIEEAGYGVAPR</sequence>
<evidence type="ECO:0000256" key="4">
    <source>
        <dbReference type="PIRSR" id="PIRSR004846-1"/>
    </source>
</evidence>
<dbReference type="Proteomes" id="UP001108027">
    <property type="component" value="Unassembled WGS sequence"/>
</dbReference>
<evidence type="ECO:0000256" key="5">
    <source>
        <dbReference type="SAM" id="SignalP"/>
    </source>
</evidence>
<dbReference type="PANTHER" id="PTHR30632:SF14">
    <property type="entry name" value="TUNGSTATE_MOLYBDATE_CHROMATE-BINDING PROTEIN MODA"/>
    <property type="match status" value="1"/>
</dbReference>
<dbReference type="SUPFAM" id="SSF53850">
    <property type="entry name" value="Periplasmic binding protein-like II"/>
    <property type="match status" value="1"/>
</dbReference>
<evidence type="ECO:0000256" key="2">
    <source>
        <dbReference type="ARBA" id="ARBA00022723"/>
    </source>
</evidence>
<reference evidence="6" key="1">
    <citation type="submission" date="2021-10" db="EMBL/GenBank/DDBJ databases">
        <title>The diversity and Nitrogen Metabolism of Culturable Nitrate-Utilizing Bacteria Within the Oxygen Minimum Zone of the Changjiang (Yangtze River)Estuary.</title>
        <authorList>
            <person name="Zhang D."/>
            <person name="Zheng J."/>
            <person name="Liu S."/>
            <person name="He W."/>
        </authorList>
    </citation>
    <scope>NUCLEOTIDE SEQUENCE</scope>
    <source>
        <strain evidence="6">FXH-223</strain>
    </source>
</reference>
<comment type="caution">
    <text evidence="6">The sequence shown here is derived from an EMBL/GenBank/DDBJ whole genome shotgun (WGS) entry which is preliminary data.</text>
</comment>
<dbReference type="RefSeq" id="WP_228233978.1">
    <property type="nucleotide sequence ID" value="NZ_JAJGNA010000011.1"/>
</dbReference>
<feature type="chain" id="PRO_5040153212" evidence="5">
    <location>
        <begin position="19"/>
        <end position="241"/>
    </location>
</feature>
<dbReference type="InterPro" id="IPR050682">
    <property type="entry name" value="ModA/WtpA"/>
</dbReference>
<dbReference type="PANTHER" id="PTHR30632">
    <property type="entry name" value="MOLYBDATE-BINDING PERIPLASMIC PROTEIN"/>
    <property type="match status" value="1"/>
</dbReference>
<gene>
    <name evidence="6" type="primary">modA</name>
    <name evidence="6" type="ORF">LL252_10620</name>
</gene>
<keyword evidence="3 5" id="KW-0732">Signal</keyword>
<evidence type="ECO:0000313" key="7">
    <source>
        <dbReference type="Proteomes" id="UP001108027"/>
    </source>
</evidence>
<feature type="binding site" evidence="4">
    <location>
        <position position="162"/>
    </location>
    <ligand>
        <name>molybdate</name>
        <dbReference type="ChEBI" id="CHEBI:36264"/>
    </ligand>
</feature>
<dbReference type="InterPro" id="IPR044084">
    <property type="entry name" value="AvModA-like_subst-bd"/>
</dbReference>
<keyword evidence="2 4" id="KW-0479">Metal-binding</keyword>
<organism evidence="6 7">
    <name type="scientific">Alloalcanivorax marinus</name>
    <dbReference type="NCBI Taxonomy" id="1177169"/>
    <lineage>
        <taxon>Bacteria</taxon>
        <taxon>Pseudomonadati</taxon>
        <taxon>Pseudomonadota</taxon>
        <taxon>Gammaproteobacteria</taxon>
        <taxon>Oceanospirillales</taxon>
        <taxon>Alcanivoracaceae</taxon>
        <taxon>Alloalcanivorax</taxon>
    </lineage>
</organism>
<evidence type="ECO:0000256" key="1">
    <source>
        <dbReference type="ARBA" id="ARBA00009175"/>
    </source>
</evidence>
<dbReference type="InterPro" id="IPR005950">
    <property type="entry name" value="ModA"/>
</dbReference>
<keyword evidence="4" id="KW-0500">Molybdenum</keyword>
<dbReference type="GO" id="GO:0046872">
    <property type="term" value="F:metal ion binding"/>
    <property type="evidence" value="ECO:0007669"/>
    <property type="project" value="UniProtKB-KW"/>
</dbReference>
<comment type="similarity">
    <text evidence="1">Belongs to the bacterial solute-binding protein ModA family.</text>
</comment>
<dbReference type="GO" id="GO:0030973">
    <property type="term" value="F:molybdate ion binding"/>
    <property type="evidence" value="ECO:0007669"/>
    <property type="project" value="InterPro"/>
</dbReference>
<feature type="signal peptide" evidence="5">
    <location>
        <begin position="1"/>
        <end position="18"/>
    </location>
</feature>
<proteinExistence type="inferred from homology"/>
<accession>A0A9Q3UNK6</accession>
<feature type="binding site" evidence="4">
    <location>
        <position position="57"/>
    </location>
    <ligand>
        <name>molybdate</name>
        <dbReference type="ChEBI" id="CHEBI:36264"/>
    </ligand>
</feature>
<dbReference type="Gene3D" id="3.40.190.10">
    <property type="entry name" value="Periplasmic binding protein-like II"/>
    <property type="match status" value="2"/>
</dbReference>
<dbReference type="CDD" id="cd13539">
    <property type="entry name" value="PBP2_AvModA"/>
    <property type="match status" value="1"/>
</dbReference>
<dbReference type="NCBIfam" id="TIGR01256">
    <property type="entry name" value="modA"/>
    <property type="match status" value="1"/>
</dbReference>
<name>A0A9Q3UNK6_9GAMM</name>
<protein>
    <submittedName>
        <fullName evidence="6">Molybdate ABC transporter substrate-binding protein</fullName>
    </submittedName>
</protein>
<dbReference type="PIRSF" id="PIRSF004846">
    <property type="entry name" value="ModA"/>
    <property type="match status" value="1"/>
</dbReference>
<dbReference type="EMBL" id="JAJGNA010000011">
    <property type="protein sequence ID" value="MCC4309023.1"/>
    <property type="molecule type" value="Genomic_DNA"/>
</dbReference>
<dbReference type="AlphaFoldDB" id="A0A9Q3UNK6"/>
<dbReference type="GO" id="GO:0015689">
    <property type="term" value="P:molybdate ion transport"/>
    <property type="evidence" value="ECO:0007669"/>
    <property type="project" value="InterPro"/>
</dbReference>